<keyword evidence="6" id="KW-1185">Reference proteome</keyword>
<proteinExistence type="inferred from homology"/>
<keyword evidence="2" id="KW-0560">Oxidoreductase</keyword>
<accession>A0ABQ0A934</accession>
<dbReference type="PANTHER" id="PTHR43115:SF4">
    <property type="entry name" value="DEHYDROGENASE_REDUCTASE SDR FAMILY MEMBER 11"/>
    <property type="match status" value="1"/>
</dbReference>
<dbReference type="InterPro" id="IPR020904">
    <property type="entry name" value="Sc_DH/Rdtase_CS"/>
</dbReference>
<evidence type="ECO:0000256" key="1">
    <source>
        <dbReference type="ARBA" id="ARBA00006484"/>
    </source>
</evidence>
<dbReference type="InterPro" id="IPR002347">
    <property type="entry name" value="SDR_fam"/>
</dbReference>
<evidence type="ECO:0000313" key="6">
    <source>
        <dbReference type="Proteomes" id="UP001465153"/>
    </source>
</evidence>
<organism evidence="5 6">
    <name type="scientific">Sessilibacter corallicola</name>
    <dbReference type="NCBI Taxonomy" id="2904075"/>
    <lineage>
        <taxon>Bacteria</taxon>
        <taxon>Pseudomonadati</taxon>
        <taxon>Pseudomonadota</taxon>
        <taxon>Gammaproteobacteria</taxon>
        <taxon>Cellvibrionales</taxon>
        <taxon>Cellvibrionaceae</taxon>
        <taxon>Sessilibacter</taxon>
    </lineage>
</organism>
<gene>
    <name evidence="5" type="ORF">NBRC116591_19730</name>
</gene>
<feature type="domain" description="Ketoreductase" evidence="4">
    <location>
        <begin position="3"/>
        <end position="185"/>
    </location>
</feature>
<reference evidence="5 6" key="1">
    <citation type="submission" date="2024-04" db="EMBL/GenBank/DDBJ databases">
        <title>Draft genome sequence of Sessilibacter corallicola NBRC 116591.</title>
        <authorList>
            <person name="Miyakawa T."/>
            <person name="Kusuya Y."/>
            <person name="Miura T."/>
        </authorList>
    </citation>
    <scope>NUCLEOTIDE SEQUENCE [LARGE SCALE GENOMIC DNA]</scope>
    <source>
        <strain evidence="5 6">KU-00831-HH</strain>
    </source>
</reference>
<dbReference type="Proteomes" id="UP001465153">
    <property type="component" value="Unassembled WGS sequence"/>
</dbReference>
<dbReference type="EMBL" id="BAABWN010000006">
    <property type="protein sequence ID" value="GAA6168162.1"/>
    <property type="molecule type" value="Genomic_DNA"/>
</dbReference>
<dbReference type="PANTHER" id="PTHR43115">
    <property type="entry name" value="DEHYDROGENASE/REDUCTASE SDR FAMILY MEMBER 11"/>
    <property type="match status" value="1"/>
</dbReference>
<dbReference type="InterPro" id="IPR036291">
    <property type="entry name" value="NAD(P)-bd_dom_sf"/>
</dbReference>
<dbReference type="SUPFAM" id="SSF51735">
    <property type="entry name" value="NAD(P)-binding Rossmann-fold domains"/>
    <property type="match status" value="1"/>
</dbReference>
<dbReference type="RefSeq" id="WP_353302838.1">
    <property type="nucleotide sequence ID" value="NZ_BAABWN010000006.1"/>
</dbReference>
<dbReference type="PRINTS" id="PR00081">
    <property type="entry name" value="GDHRDH"/>
</dbReference>
<evidence type="ECO:0000313" key="5">
    <source>
        <dbReference type="EMBL" id="GAA6168162.1"/>
    </source>
</evidence>
<dbReference type="InterPro" id="IPR057326">
    <property type="entry name" value="KR_dom"/>
</dbReference>
<dbReference type="Pfam" id="PF00106">
    <property type="entry name" value="adh_short"/>
    <property type="match status" value="1"/>
</dbReference>
<comment type="similarity">
    <text evidence="1 3">Belongs to the short-chain dehydrogenases/reductases (SDR) family.</text>
</comment>
<evidence type="ECO:0000259" key="4">
    <source>
        <dbReference type="SMART" id="SM00822"/>
    </source>
</evidence>
<dbReference type="Gene3D" id="3.40.50.720">
    <property type="entry name" value="NAD(P)-binding Rossmann-like Domain"/>
    <property type="match status" value="1"/>
</dbReference>
<sequence length="240" mass="25950">MKKVILVTGASSGIGEATARELASAGHIVIMVARRFDRLKKLAAEIEANNGIARAYPLDVTVSSEFTNVVNSIVEEFGRLDVLVNNAGIMSLAPLKGLKLDEWEQMIDVNVKGVLYGVAAALPHMEKQQDGHVINVASIAAHYVFPTASVYCATKHAVKAISDGLRLETDKIRVTTISPGVVESEIANATTDPESKDWLDNFRTVSLKPEAIAQTIKHTIEQPMDVDINEVIIRPTASAH</sequence>
<protein>
    <submittedName>
        <fullName evidence="5">SDR family oxidoreductase</fullName>
    </submittedName>
</protein>
<dbReference type="SMART" id="SM00822">
    <property type="entry name" value="PKS_KR"/>
    <property type="match status" value="1"/>
</dbReference>
<evidence type="ECO:0000256" key="2">
    <source>
        <dbReference type="ARBA" id="ARBA00023002"/>
    </source>
</evidence>
<comment type="caution">
    <text evidence="5">The sequence shown here is derived from an EMBL/GenBank/DDBJ whole genome shotgun (WGS) entry which is preliminary data.</text>
</comment>
<name>A0ABQ0A934_9GAMM</name>
<evidence type="ECO:0000256" key="3">
    <source>
        <dbReference type="RuleBase" id="RU000363"/>
    </source>
</evidence>
<dbReference type="PROSITE" id="PS00061">
    <property type="entry name" value="ADH_SHORT"/>
    <property type="match status" value="1"/>
</dbReference>
<dbReference type="PRINTS" id="PR00080">
    <property type="entry name" value="SDRFAMILY"/>
</dbReference>